<keyword evidence="6" id="KW-1185">Reference proteome</keyword>
<comment type="similarity">
    <text evidence="1">Belongs to the bacterial solute-binding protein 5 family.</text>
</comment>
<dbReference type="RefSeq" id="WP_285980721.1">
    <property type="nucleotide sequence ID" value="NZ_JASVDS010000001.1"/>
</dbReference>
<evidence type="ECO:0000256" key="1">
    <source>
        <dbReference type="ARBA" id="ARBA00005695"/>
    </source>
</evidence>
<dbReference type="SUPFAM" id="SSF53850">
    <property type="entry name" value="Periplasmic binding protein-like II"/>
    <property type="match status" value="1"/>
</dbReference>
<accession>A0ABT7LCK1</accession>
<evidence type="ECO:0000259" key="4">
    <source>
        <dbReference type="Pfam" id="PF00496"/>
    </source>
</evidence>
<evidence type="ECO:0000313" key="5">
    <source>
        <dbReference type="EMBL" id="MDL5030588.1"/>
    </source>
</evidence>
<name>A0ABT7LCK1_9BURK</name>
<protein>
    <submittedName>
        <fullName evidence="5">ABC transporter substrate-binding protein</fullName>
    </submittedName>
</protein>
<evidence type="ECO:0000313" key="6">
    <source>
        <dbReference type="Proteomes" id="UP001238603"/>
    </source>
</evidence>
<sequence length="543" mass="60507">MPCPGLPASPAPRLRAGILGLLAALGSLLTAAPAHAEAPGKPIVYCSEASPEGFDPGLWDSTSTNNAVRQLFQGLLGFERGGTALVPRLAERWTVSPDARVFTFELRRGVKFHHRTWFTPSREFNADDVLFTFGRFLDPAHPFNRALPGNFIYPNNLGLAKLVLKLEKLDEHTVRFTLREPNVVFLSWFAMPFAGLHSAEYAQQLLQRGEPHRLNSAPIGTGPFAFRRYDKDDVLRLEANPDYWAGPVRTPKLIFAMAREPNVRVQKLLAGECQVSSPARDIDVPVLAKRADIQLLQVQALNISYLSFNLARAPTNVRAVREALDIAIDRPALFKVLFPRGDATPAVSAFPPAIPGFDRSLRNTYDPARARRLLAEAGYPDGFALDLWALPIARPTNPNGLLLAQMIQQDWARIGVRAHIKTYEWGEYLKRANKGEHDVYMSGWSGESGDADEFLTPNLSCAANRSGVKFCNAEFERLIDTARATPDAARRAALYVEAQRIFHRERPWIPFAHSTLYLPVRADVKGFVINPNGGVEFEKVWRE</sequence>
<evidence type="ECO:0000256" key="2">
    <source>
        <dbReference type="ARBA" id="ARBA00022729"/>
    </source>
</evidence>
<dbReference type="PROSITE" id="PS01040">
    <property type="entry name" value="SBP_BACTERIAL_5"/>
    <property type="match status" value="1"/>
</dbReference>
<evidence type="ECO:0000256" key="3">
    <source>
        <dbReference type="SAM" id="SignalP"/>
    </source>
</evidence>
<feature type="signal peptide" evidence="3">
    <location>
        <begin position="1"/>
        <end position="36"/>
    </location>
</feature>
<feature type="domain" description="Solute-binding protein family 5" evidence="4">
    <location>
        <begin position="85"/>
        <end position="464"/>
    </location>
</feature>
<reference evidence="5 6" key="1">
    <citation type="submission" date="2023-06" db="EMBL/GenBank/DDBJ databases">
        <title>Pelomonas sp. APW6 16S ribosomal RNA gene genome sequencing and assembly.</title>
        <authorList>
            <person name="Woo H."/>
        </authorList>
    </citation>
    <scope>NUCLEOTIDE SEQUENCE [LARGE SCALE GENOMIC DNA]</scope>
    <source>
        <strain evidence="5 6">APW6</strain>
    </source>
</reference>
<comment type="caution">
    <text evidence="5">The sequence shown here is derived from an EMBL/GenBank/DDBJ whole genome shotgun (WGS) entry which is preliminary data.</text>
</comment>
<dbReference type="Gene3D" id="3.40.190.10">
    <property type="entry name" value="Periplasmic binding protein-like II"/>
    <property type="match status" value="1"/>
</dbReference>
<feature type="chain" id="PRO_5045644346" evidence="3">
    <location>
        <begin position="37"/>
        <end position="543"/>
    </location>
</feature>
<dbReference type="Pfam" id="PF00496">
    <property type="entry name" value="SBP_bac_5"/>
    <property type="match status" value="1"/>
</dbReference>
<dbReference type="PIRSF" id="PIRSF002741">
    <property type="entry name" value="MppA"/>
    <property type="match status" value="1"/>
</dbReference>
<keyword evidence="2 3" id="KW-0732">Signal</keyword>
<dbReference type="PANTHER" id="PTHR30290">
    <property type="entry name" value="PERIPLASMIC BINDING COMPONENT OF ABC TRANSPORTER"/>
    <property type="match status" value="1"/>
</dbReference>
<dbReference type="InterPro" id="IPR030678">
    <property type="entry name" value="Peptide/Ni-bd"/>
</dbReference>
<dbReference type="Gene3D" id="3.90.76.10">
    <property type="entry name" value="Dipeptide-binding Protein, Domain 1"/>
    <property type="match status" value="1"/>
</dbReference>
<dbReference type="CDD" id="cd08493">
    <property type="entry name" value="PBP2_DppA_like"/>
    <property type="match status" value="1"/>
</dbReference>
<gene>
    <name evidence="5" type="ORF">QRD43_01605</name>
</gene>
<dbReference type="EMBL" id="JASVDS010000001">
    <property type="protein sequence ID" value="MDL5030588.1"/>
    <property type="molecule type" value="Genomic_DNA"/>
</dbReference>
<dbReference type="InterPro" id="IPR000914">
    <property type="entry name" value="SBP_5_dom"/>
</dbReference>
<dbReference type="InterPro" id="IPR023765">
    <property type="entry name" value="SBP_5_CS"/>
</dbReference>
<proteinExistence type="inferred from homology"/>
<dbReference type="InterPro" id="IPR039424">
    <property type="entry name" value="SBP_5"/>
</dbReference>
<dbReference type="PANTHER" id="PTHR30290:SF38">
    <property type="entry name" value="D,D-DIPEPTIDE-BINDING PERIPLASMIC PROTEIN DDPA-RELATED"/>
    <property type="match status" value="1"/>
</dbReference>
<dbReference type="Proteomes" id="UP001238603">
    <property type="component" value="Unassembled WGS sequence"/>
</dbReference>
<organism evidence="5 6">
    <name type="scientific">Roseateles subflavus</name>
    <dbReference type="NCBI Taxonomy" id="3053353"/>
    <lineage>
        <taxon>Bacteria</taxon>
        <taxon>Pseudomonadati</taxon>
        <taxon>Pseudomonadota</taxon>
        <taxon>Betaproteobacteria</taxon>
        <taxon>Burkholderiales</taxon>
        <taxon>Sphaerotilaceae</taxon>
        <taxon>Roseateles</taxon>
    </lineage>
</organism>
<dbReference type="Gene3D" id="3.10.105.10">
    <property type="entry name" value="Dipeptide-binding Protein, Domain 3"/>
    <property type="match status" value="1"/>
</dbReference>